<name>A0A6A6SFI3_9PLEO</name>
<keyword evidence="3" id="KW-1185">Reference proteome</keyword>
<organism evidence="2 3">
    <name type="scientific">Massarina eburnea CBS 473.64</name>
    <dbReference type="NCBI Taxonomy" id="1395130"/>
    <lineage>
        <taxon>Eukaryota</taxon>
        <taxon>Fungi</taxon>
        <taxon>Dikarya</taxon>
        <taxon>Ascomycota</taxon>
        <taxon>Pezizomycotina</taxon>
        <taxon>Dothideomycetes</taxon>
        <taxon>Pleosporomycetidae</taxon>
        <taxon>Pleosporales</taxon>
        <taxon>Massarineae</taxon>
        <taxon>Massarinaceae</taxon>
        <taxon>Massarina</taxon>
    </lineage>
</organism>
<gene>
    <name evidence="2" type="ORF">P280DRAFT_512238</name>
</gene>
<evidence type="ECO:0000313" key="2">
    <source>
        <dbReference type="EMBL" id="KAF2646032.1"/>
    </source>
</evidence>
<reference evidence="2" key="1">
    <citation type="journal article" date="2020" name="Stud. Mycol.">
        <title>101 Dothideomycetes genomes: a test case for predicting lifestyles and emergence of pathogens.</title>
        <authorList>
            <person name="Haridas S."/>
            <person name="Albert R."/>
            <person name="Binder M."/>
            <person name="Bloem J."/>
            <person name="Labutti K."/>
            <person name="Salamov A."/>
            <person name="Andreopoulos B."/>
            <person name="Baker S."/>
            <person name="Barry K."/>
            <person name="Bills G."/>
            <person name="Bluhm B."/>
            <person name="Cannon C."/>
            <person name="Castanera R."/>
            <person name="Culley D."/>
            <person name="Daum C."/>
            <person name="Ezra D."/>
            <person name="Gonzalez J."/>
            <person name="Henrissat B."/>
            <person name="Kuo A."/>
            <person name="Liang C."/>
            <person name="Lipzen A."/>
            <person name="Lutzoni F."/>
            <person name="Magnuson J."/>
            <person name="Mondo S."/>
            <person name="Nolan M."/>
            <person name="Ohm R."/>
            <person name="Pangilinan J."/>
            <person name="Park H.-J."/>
            <person name="Ramirez L."/>
            <person name="Alfaro M."/>
            <person name="Sun H."/>
            <person name="Tritt A."/>
            <person name="Yoshinaga Y."/>
            <person name="Zwiers L.-H."/>
            <person name="Turgeon B."/>
            <person name="Goodwin S."/>
            <person name="Spatafora J."/>
            <person name="Crous P."/>
            <person name="Grigoriev I."/>
        </authorList>
    </citation>
    <scope>NUCLEOTIDE SEQUENCE</scope>
    <source>
        <strain evidence="2">CBS 473.64</strain>
    </source>
</reference>
<proteinExistence type="predicted"/>
<keyword evidence="1" id="KW-0732">Signal</keyword>
<protein>
    <recommendedName>
        <fullName evidence="4">Apple domain-containing protein</fullName>
    </recommendedName>
</protein>
<dbReference type="Proteomes" id="UP000799753">
    <property type="component" value="Unassembled WGS sequence"/>
</dbReference>
<feature type="chain" id="PRO_5025519517" description="Apple domain-containing protein" evidence="1">
    <location>
        <begin position="27"/>
        <end position="265"/>
    </location>
</feature>
<evidence type="ECO:0008006" key="4">
    <source>
        <dbReference type="Google" id="ProtNLM"/>
    </source>
</evidence>
<dbReference type="OrthoDB" id="3695473at2759"/>
<evidence type="ECO:0000313" key="3">
    <source>
        <dbReference type="Proteomes" id="UP000799753"/>
    </source>
</evidence>
<dbReference type="EMBL" id="MU006776">
    <property type="protein sequence ID" value="KAF2646032.1"/>
    <property type="molecule type" value="Genomic_DNA"/>
</dbReference>
<evidence type="ECO:0000256" key="1">
    <source>
        <dbReference type="SAM" id="SignalP"/>
    </source>
</evidence>
<sequence>MGPSTTFSFPFLLTLCMLSLPGSVLAGQLCGNVGTHNYTTTTFYMGNFFYKAPSTFALCADFCKSDYPRCKSLRYSYYEDADAQYCEFFGDWLENFFIQDSTQPYYYYDVDCGFPTWAITETYISSTTVSVGSATQTLTQTELITQTLTRVGTTTEVSTLYATATATATATRVSTAVRTVASLSTVTTTARITLSSLRTSTLTLTQTRTQDAVKVYSTATTTATATTTVPPRTVTKTLSVGRDGSKTVTVTVGRVTSTRTVSRTR</sequence>
<dbReference type="AlphaFoldDB" id="A0A6A6SFI3"/>
<feature type="signal peptide" evidence="1">
    <location>
        <begin position="1"/>
        <end position="26"/>
    </location>
</feature>
<accession>A0A6A6SFI3</accession>